<dbReference type="OrthoDB" id="9809197at2"/>
<dbReference type="Proteomes" id="UP000199053">
    <property type="component" value="Unassembled WGS sequence"/>
</dbReference>
<evidence type="ECO:0000313" key="4">
    <source>
        <dbReference type="EMBL" id="SDK45982.1"/>
    </source>
</evidence>
<dbReference type="PANTHER" id="PTHR10264">
    <property type="entry name" value="BAND 7 PROTEIN-RELATED"/>
    <property type="match status" value="1"/>
</dbReference>
<accession>A0A1G9C2S9</accession>
<dbReference type="GO" id="GO:0098552">
    <property type="term" value="C:side of membrane"/>
    <property type="evidence" value="ECO:0007669"/>
    <property type="project" value="UniProtKB-ARBA"/>
</dbReference>
<evidence type="ECO:0000313" key="5">
    <source>
        <dbReference type="Proteomes" id="UP000199053"/>
    </source>
</evidence>
<dbReference type="PRINTS" id="PR00721">
    <property type="entry name" value="STOMATIN"/>
</dbReference>
<dbReference type="Gene3D" id="6.10.250.2090">
    <property type="match status" value="1"/>
</dbReference>
<organism evidence="4 5">
    <name type="scientific">Maridesulfovibrio ferrireducens</name>
    <dbReference type="NCBI Taxonomy" id="246191"/>
    <lineage>
        <taxon>Bacteria</taxon>
        <taxon>Pseudomonadati</taxon>
        <taxon>Thermodesulfobacteriota</taxon>
        <taxon>Desulfovibrionia</taxon>
        <taxon>Desulfovibrionales</taxon>
        <taxon>Desulfovibrionaceae</taxon>
        <taxon>Maridesulfovibrio</taxon>
    </lineage>
</organism>
<dbReference type="InterPro" id="IPR001107">
    <property type="entry name" value="Band_7"/>
</dbReference>
<dbReference type="Gene3D" id="3.30.479.30">
    <property type="entry name" value="Band 7 domain"/>
    <property type="match status" value="1"/>
</dbReference>
<dbReference type="SMART" id="SM00244">
    <property type="entry name" value="PHB"/>
    <property type="match status" value="1"/>
</dbReference>
<dbReference type="EMBL" id="FNGA01000001">
    <property type="protein sequence ID" value="SDK45982.1"/>
    <property type="molecule type" value="Genomic_DNA"/>
</dbReference>
<dbReference type="PANTHER" id="PTHR10264:SF19">
    <property type="entry name" value="AT06885P-RELATED"/>
    <property type="match status" value="1"/>
</dbReference>
<dbReference type="Pfam" id="PF01145">
    <property type="entry name" value="Band_7"/>
    <property type="match status" value="1"/>
</dbReference>
<dbReference type="FunFam" id="3.30.479.30:FF:000004">
    <property type="entry name" value="Putative membrane protease family, stomatin"/>
    <property type="match status" value="1"/>
</dbReference>
<comment type="similarity">
    <text evidence="2">Belongs to the band 7/mec-2 family.</text>
</comment>
<evidence type="ECO:0000256" key="2">
    <source>
        <dbReference type="ARBA" id="ARBA00008164"/>
    </source>
</evidence>
<dbReference type="InterPro" id="IPR043202">
    <property type="entry name" value="Band-7_stomatin-like"/>
</dbReference>
<comment type="subcellular location">
    <subcellularLocation>
        <location evidence="1">Membrane</location>
        <topology evidence="1">Single-pass membrane protein</topology>
    </subcellularLocation>
</comment>
<dbReference type="InterPro" id="IPR036013">
    <property type="entry name" value="Band_7/SPFH_dom_sf"/>
</dbReference>
<feature type="domain" description="Band 7" evidence="3">
    <location>
        <begin position="17"/>
        <end position="174"/>
    </location>
</feature>
<dbReference type="CDD" id="cd08826">
    <property type="entry name" value="SPFH_eoslipins_u1"/>
    <property type="match status" value="1"/>
</dbReference>
<name>A0A1G9C2S9_9BACT</name>
<dbReference type="STRING" id="246191.SAMN05660337_0519"/>
<evidence type="ECO:0000259" key="3">
    <source>
        <dbReference type="SMART" id="SM00244"/>
    </source>
</evidence>
<evidence type="ECO:0000256" key="1">
    <source>
        <dbReference type="ARBA" id="ARBA00004167"/>
    </source>
</evidence>
<dbReference type="InterPro" id="IPR001972">
    <property type="entry name" value="Stomatin_HflK_fam"/>
</dbReference>
<keyword evidence="5" id="KW-1185">Reference proteome</keyword>
<reference evidence="5" key="1">
    <citation type="submission" date="2016-10" db="EMBL/GenBank/DDBJ databases">
        <authorList>
            <person name="Varghese N."/>
            <person name="Submissions S."/>
        </authorList>
    </citation>
    <scope>NUCLEOTIDE SEQUENCE [LARGE SCALE GENOMIC DNA]</scope>
    <source>
        <strain evidence="5">DSM 16995</strain>
    </source>
</reference>
<sequence length="262" mass="29376">MTYTIPIILFLVFFLVTALKVLNEYERGVIFRLGRVINSKGPGLIILIPIVDKMVRVSLRIMTLDVPSQDVITRDNVSVKVNAVIYFRVTDPIKAILEIEDFMFATSQLAQTTLRSVCGGVELDDILSQREKVNNEIQEILDIHTDPWGIKVSTVELKYVDLPQEMQRAMAKQAEAERERRAKVINALGEFQAAEKLSQAAKIISAHPEALQLRYLQTLREMSAEGKASTIIPLPLDLMRMLAPGAGSGELIEKKIQESSEE</sequence>
<dbReference type="GO" id="GO:0005886">
    <property type="term" value="C:plasma membrane"/>
    <property type="evidence" value="ECO:0007669"/>
    <property type="project" value="InterPro"/>
</dbReference>
<dbReference type="SUPFAM" id="SSF117892">
    <property type="entry name" value="Band 7/SPFH domain"/>
    <property type="match status" value="1"/>
</dbReference>
<dbReference type="RefSeq" id="WP_092157934.1">
    <property type="nucleotide sequence ID" value="NZ_FNGA01000001.1"/>
</dbReference>
<protein>
    <submittedName>
        <fullName evidence="4">SPFH domain / Band 7 family protein</fullName>
    </submittedName>
</protein>
<gene>
    <name evidence="4" type="ORF">SAMN05660337_0519</name>
</gene>
<dbReference type="AlphaFoldDB" id="A0A1G9C2S9"/>
<proteinExistence type="inferred from homology"/>